<dbReference type="InterPro" id="IPR009228">
    <property type="entry name" value="Capsid_scaffold_GpO"/>
</dbReference>
<evidence type="ECO:0000313" key="3">
    <source>
        <dbReference type="EMBL" id="QEN10095.1"/>
    </source>
</evidence>
<feature type="region of interest" description="Disordered" evidence="2">
    <location>
        <begin position="201"/>
        <end position="223"/>
    </location>
</feature>
<name>A0AAE6MNC3_HAEPH</name>
<sequence length="318" mass="35262">MGQNYSTLRNRIGKGGKKKMKTKLTTDWICIAMSGKTADGREIKAEHLEQMAKAYDKNLYTAQIWLEHYRYIGSNYGIVEELEARTEGDKVKLFAKISPSKELLGLNARGIGLFTSIEINPKFADTKAAYLVGLAITDSPASLGTTQLQFNQRTGVQGVIVSDPLQFSFTIGTADRSEHEENEEQAKDEARKHLFSWMFNRGKKGEKPSTESAPEQNEDTQEMTNEQMQAFAQMVVASVTAGVANAFKQEQEKPEEKVTITKSEYNALKAGKSESEEQKPDLESRVAEIEKQFSALRTQAVTTVPVGATNSFAINTAI</sequence>
<protein>
    <submittedName>
        <fullName evidence="3">Phage capsid protein</fullName>
    </submittedName>
</protein>
<accession>A0AAE6MNC3</accession>
<reference evidence="3 4" key="1">
    <citation type="submission" date="2019-04" db="EMBL/GenBank/DDBJ databases">
        <title>Complete Genome and Methylome Analysis of Haemophilus haemolyticus NEB129.</title>
        <authorList>
            <person name="Fomenkov A."/>
            <person name="Roberts R.J."/>
            <person name="Anton B.P."/>
            <person name="Vincze T."/>
        </authorList>
    </citation>
    <scope>NUCLEOTIDE SEQUENCE [LARGE SCALE GENOMIC DNA]</scope>
    <source>
        <strain evidence="3 4">NEB129</strain>
    </source>
</reference>
<proteinExistence type="predicted"/>
<dbReference type="AlphaFoldDB" id="A0AAE6MNC3"/>
<dbReference type="KEGG" id="hpaa:E5Q53_00700"/>
<feature type="coiled-coil region" evidence="1">
    <location>
        <begin position="272"/>
        <end position="299"/>
    </location>
</feature>
<evidence type="ECO:0000256" key="1">
    <source>
        <dbReference type="SAM" id="Coils"/>
    </source>
</evidence>
<evidence type="ECO:0000313" key="4">
    <source>
        <dbReference type="Proteomes" id="UP000323974"/>
    </source>
</evidence>
<dbReference type="EMBL" id="CP038817">
    <property type="protein sequence ID" value="QEN10095.1"/>
    <property type="molecule type" value="Genomic_DNA"/>
</dbReference>
<gene>
    <name evidence="3" type="ORF">E5Q53_00700</name>
</gene>
<evidence type="ECO:0000256" key="2">
    <source>
        <dbReference type="SAM" id="MobiDB-lite"/>
    </source>
</evidence>
<dbReference type="Pfam" id="PF05929">
    <property type="entry name" value="Phage_GPO"/>
    <property type="match status" value="1"/>
</dbReference>
<dbReference type="Proteomes" id="UP000323974">
    <property type="component" value="Chromosome"/>
</dbReference>
<keyword evidence="1" id="KW-0175">Coiled coil</keyword>
<organism evidence="3 4">
    <name type="scientific">Haemophilus parahaemolyticus</name>
    <dbReference type="NCBI Taxonomy" id="735"/>
    <lineage>
        <taxon>Bacteria</taxon>
        <taxon>Pseudomonadati</taxon>
        <taxon>Pseudomonadota</taxon>
        <taxon>Gammaproteobacteria</taxon>
        <taxon>Pasteurellales</taxon>
        <taxon>Pasteurellaceae</taxon>
        <taxon>Haemophilus</taxon>
    </lineage>
</organism>